<keyword evidence="3" id="KW-1185">Reference proteome</keyword>
<dbReference type="Pfam" id="PF26639">
    <property type="entry name" value="Het-6_barrel"/>
    <property type="match status" value="1"/>
</dbReference>
<dbReference type="InterPro" id="IPR010730">
    <property type="entry name" value="HET"/>
</dbReference>
<proteinExistence type="predicted"/>
<dbReference type="PANTHER" id="PTHR24148">
    <property type="entry name" value="ANKYRIN REPEAT DOMAIN-CONTAINING PROTEIN 39 HOMOLOG-RELATED"/>
    <property type="match status" value="1"/>
</dbReference>
<evidence type="ECO:0000313" key="3">
    <source>
        <dbReference type="Proteomes" id="UP000813461"/>
    </source>
</evidence>
<sequence>MAIYSPLDVKTQEIRLLELQPAEQPNQPLHGILRHVSLVSSAAQSPPLTYETISYVWGKAQFDKRIHLIGQALAITSRVEEILCRLRCKDKPRTIWIDSICIDQSNIIERSKQILLMRKIYRGGVRNIAYITPSTLLPANNPWVMQPRLRTGQSPSVQDGMKIMKKICDRENATLASFRRENEQFYGPNERAFWKHLQSEPSMTLDREAGYALSCFLDDHGDSNFWKRTWIVQEMALAKKVTLMCEDTELDWDLVSSFLRDEPYFDAFHLHEDCRHSSTIGKEYFENLFSTIKNFEDQRVKTDHALTKQSRDGDTGSDTLDVLARFRNMESTDPRDKIYGLLGLAPELHRVQINYSKSVQQVYTQTTLSIIECSRHLDIICQNPFESKFRGDEKDAEKSSWVPNFHLAERNSFSVLFAQRDIFNAGPKLLDTPCTVVGKERDILVLKGVILDRVGQCLKPSLDWSRIRHDSISVTAKLVLDLHFGTNACEKLPPRQYLPKVASGISRPDSPETMLRAYWRTLARDCVAPPNMRRLHKLEIETLDPMNTELLAHGYRLQTLRGDADKYSGRSSFRFEPREYGPHILVVGPLTDVPHGLGDYTFNVSDNGLFTMVRPHAMKGDMIVVFDGGKVPMIVREQAPPLTDDQLGTRYRIVGPAYVHGFMDGEADAAVAAGVFEKQDLLIC</sequence>
<feature type="domain" description="Heterokaryon incompatibility" evidence="1">
    <location>
        <begin position="50"/>
        <end position="234"/>
    </location>
</feature>
<dbReference type="PANTHER" id="PTHR24148:SF73">
    <property type="entry name" value="HET DOMAIN PROTEIN (AFU_ORTHOLOGUE AFUA_8G01020)"/>
    <property type="match status" value="1"/>
</dbReference>
<name>A0A8K0R772_9PLEO</name>
<evidence type="ECO:0000313" key="2">
    <source>
        <dbReference type="EMBL" id="KAH7088037.1"/>
    </source>
</evidence>
<protein>
    <submittedName>
        <fullName evidence="2">Heterokaryon incompatibility protein-domain-containing protein</fullName>
    </submittedName>
</protein>
<reference evidence="2" key="1">
    <citation type="journal article" date="2021" name="Nat. Commun.">
        <title>Genetic determinants of endophytism in the Arabidopsis root mycobiome.</title>
        <authorList>
            <person name="Mesny F."/>
            <person name="Miyauchi S."/>
            <person name="Thiergart T."/>
            <person name="Pickel B."/>
            <person name="Atanasova L."/>
            <person name="Karlsson M."/>
            <person name="Huettel B."/>
            <person name="Barry K.W."/>
            <person name="Haridas S."/>
            <person name="Chen C."/>
            <person name="Bauer D."/>
            <person name="Andreopoulos W."/>
            <person name="Pangilinan J."/>
            <person name="LaButti K."/>
            <person name="Riley R."/>
            <person name="Lipzen A."/>
            <person name="Clum A."/>
            <person name="Drula E."/>
            <person name="Henrissat B."/>
            <person name="Kohler A."/>
            <person name="Grigoriev I.V."/>
            <person name="Martin F.M."/>
            <person name="Hacquard S."/>
        </authorList>
    </citation>
    <scope>NUCLEOTIDE SEQUENCE</scope>
    <source>
        <strain evidence="2">MPI-SDFR-AT-0120</strain>
    </source>
</reference>
<organism evidence="2 3">
    <name type="scientific">Paraphoma chrysanthemicola</name>
    <dbReference type="NCBI Taxonomy" id="798071"/>
    <lineage>
        <taxon>Eukaryota</taxon>
        <taxon>Fungi</taxon>
        <taxon>Dikarya</taxon>
        <taxon>Ascomycota</taxon>
        <taxon>Pezizomycotina</taxon>
        <taxon>Dothideomycetes</taxon>
        <taxon>Pleosporomycetidae</taxon>
        <taxon>Pleosporales</taxon>
        <taxon>Pleosporineae</taxon>
        <taxon>Phaeosphaeriaceae</taxon>
        <taxon>Paraphoma</taxon>
    </lineage>
</organism>
<dbReference type="InterPro" id="IPR052895">
    <property type="entry name" value="HetReg/Transcr_Mod"/>
</dbReference>
<dbReference type="AlphaFoldDB" id="A0A8K0R772"/>
<dbReference type="Proteomes" id="UP000813461">
    <property type="component" value="Unassembled WGS sequence"/>
</dbReference>
<dbReference type="EMBL" id="JAGMVJ010000008">
    <property type="protein sequence ID" value="KAH7088037.1"/>
    <property type="molecule type" value="Genomic_DNA"/>
</dbReference>
<dbReference type="OrthoDB" id="2157530at2759"/>
<dbReference type="Pfam" id="PF06985">
    <property type="entry name" value="HET"/>
    <property type="match status" value="1"/>
</dbReference>
<accession>A0A8K0R772</accession>
<gene>
    <name evidence="2" type="ORF">FB567DRAFT_523539</name>
</gene>
<comment type="caution">
    <text evidence="2">The sequence shown here is derived from an EMBL/GenBank/DDBJ whole genome shotgun (WGS) entry which is preliminary data.</text>
</comment>
<evidence type="ECO:0000259" key="1">
    <source>
        <dbReference type="Pfam" id="PF06985"/>
    </source>
</evidence>